<dbReference type="Pfam" id="PF03133">
    <property type="entry name" value="TTL"/>
    <property type="match status" value="1"/>
</dbReference>
<dbReference type="Proteomes" id="UP001314205">
    <property type="component" value="Unassembled WGS sequence"/>
</dbReference>
<name>A0AAV1KPF6_9NEOP</name>
<dbReference type="GO" id="GO:0005737">
    <property type="term" value="C:cytoplasm"/>
    <property type="evidence" value="ECO:0007669"/>
    <property type="project" value="TreeGrafter"/>
</dbReference>
<evidence type="ECO:0000313" key="2">
    <source>
        <dbReference type="EMBL" id="CAK1583762.1"/>
    </source>
</evidence>
<dbReference type="AlphaFoldDB" id="A0AAV1KPF6"/>
<protein>
    <recommendedName>
        <fullName evidence="1">Tubulin--tyrosine ligase-like protein 12 SET-like domain-containing protein</fullName>
    </recommendedName>
</protein>
<dbReference type="Pfam" id="PF25556">
    <property type="entry name" value="SET_TTL"/>
    <property type="match status" value="1"/>
</dbReference>
<dbReference type="Gene3D" id="3.30.470.20">
    <property type="entry name" value="ATP-grasp fold, B domain"/>
    <property type="match status" value="1"/>
</dbReference>
<accession>A0AAV1KPF6</accession>
<dbReference type="PROSITE" id="PS51221">
    <property type="entry name" value="TTL"/>
    <property type="match status" value="1"/>
</dbReference>
<sequence length="615" mass="71734">MDGISSYNAFIALHKPQLVLSGVPEHFWQILSKKLRDQIFDSGLAFQLVQIDYEDENKMPYDPIWSVMAIRDIDKSDSDHIYLIDHAWTFKANSVKSNLRNVPGLLERMCKLMQIAGESTEEKIDKVSKSIWLYAHTYAVAGSEFSVEDRVPVWYVLDELGSGIIHSDNPNFRAVPFIHVPDQLTYTLLFPIKNVEEGDTITRNFVEGHYPDPLQREAMLIPWKHYDHFNEDLSQEEPDKNYFLEGHIVETLPNLDMLQLRQISSGKLKVFSEYILINEFLTAPEFEIVENENEADILWFINHFKNFEELSINSPSKFVNQFPFEYVITVKDLLAIVSRRCSNLNGNISRDTFETTPAWLPTTFNMKTELPKLVACYMQRKQKGFDNHWICKPYNLARGLDTYITDNLNFLCRLPLTGPKIAQKYVHNPVLFERPDVGLVKFDIRYVILLKSVNPTEIYVYNNFFLRFSNKAFALNNFEDYEQHFTVMNYTDDAPLFRMLCAEFKQAWEQQYPDYIWDQVEKSIFKVFAELFTAATSKEAPCGIAKSPQSRALYAADLMISWDTINNSTIMQPKLLEINWMPDCRRACEYYPDFYNDIFSVLFLDREVGSCTKIL</sequence>
<organism evidence="2 3">
    <name type="scientific">Parnassius mnemosyne</name>
    <name type="common">clouded apollo</name>
    <dbReference type="NCBI Taxonomy" id="213953"/>
    <lineage>
        <taxon>Eukaryota</taxon>
        <taxon>Metazoa</taxon>
        <taxon>Ecdysozoa</taxon>
        <taxon>Arthropoda</taxon>
        <taxon>Hexapoda</taxon>
        <taxon>Insecta</taxon>
        <taxon>Pterygota</taxon>
        <taxon>Neoptera</taxon>
        <taxon>Endopterygota</taxon>
        <taxon>Lepidoptera</taxon>
        <taxon>Glossata</taxon>
        <taxon>Ditrysia</taxon>
        <taxon>Papilionoidea</taxon>
        <taxon>Papilionidae</taxon>
        <taxon>Parnassiinae</taxon>
        <taxon>Parnassini</taxon>
        <taxon>Parnassius</taxon>
        <taxon>Driopa</taxon>
    </lineage>
</organism>
<dbReference type="PANTHER" id="PTHR46088">
    <property type="entry name" value="TUBULIN--TYROSINE LIGASE-LIKE PROTEIN 12"/>
    <property type="match status" value="1"/>
</dbReference>
<feature type="domain" description="Tubulin--tyrosine ligase-like protein 12 SET-like" evidence="1">
    <location>
        <begin position="73"/>
        <end position="226"/>
    </location>
</feature>
<dbReference type="PANTHER" id="PTHR46088:SF1">
    <property type="entry name" value="TUBULIN--TYROSINE LIGASE-LIKE PROTEIN 12"/>
    <property type="match status" value="1"/>
</dbReference>
<evidence type="ECO:0000313" key="3">
    <source>
        <dbReference type="Proteomes" id="UP001314205"/>
    </source>
</evidence>
<dbReference type="InterPro" id="IPR057954">
    <property type="entry name" value="SET_TTL12"/>
</dbReference>
<gene>
    <name evidence="2" type="ORF">PARMNEM_LOCUS5113</name>
</gene>
<proteinExistence type="predicted"/>
<dbReference type="EMBL" id="CAVLGL010000057">
    <property type="protein sequence ID" value="CAK1583762.1"/>
    <property type="molecule type" value="Genomic_DNA"/>
</dbReference>
<comment type="caution">
    <text evidence="2">The sequence shown here is derived from an EMBL/GenBank/DDBJ whole genome shotgun (WGS) entry which is preliminary data.</text>
</comment>
<dbReference type="InterPro" id="IPR004344">
    <property type="entry name" value="TTL/TTLL_fam"/>
</dbReference>
<keyword evidence="3" id="KW-1185">Reference proteome</keyword>
<reference evidence="2 3" key="1">
    <citation type="submission" date="2023-11" db="EMBL/GenBank/DDBJ databases">
        <authorList>
            <person name="Hedman E."/>
            <person name="Englund M."/>
            <person name="Stromberg M."/>
            <person name="Nyberg Akerstrom W."/>
            <person name="Nylinder S."/>
            <person name="Jareborg N."/>
            <person name="Kallberg Y."/>
            <person name="Kronander E."/>
        </authorList>
    </citation>
    <scope>NUCLEOTIDE SEQUENCE [LARGE SCALE GENOMIC DNA]</scope>
</reference>
<dbReference type="InterPro" id="IPR027749">
    <property type="entry name" value="TTLL12"/>
</dbReference>
<evidence type="ECO:0000259" key="1">
    <source>
        <dbReference type="Pfam" id="PF25556"/>
    </source>
</evidence>